<dbReference type="Proteomes" id="UP000186455">
    <property type="component" value="Unassembled WGS sequence"/>
</dbReference>
<dbReference type="STRING" id="1048205.AB852_18870"/>
<name>A0A1Q4V6T0_9ACTN</name>
<accession>A0A1Q4V6T0</accession>
<organism evidence="1 2">
    <name type="scientific">Streptomyces uncialis</name>
    <dbReference type="NCBI Taxonomy" id="1048205"/>
    <lineage>
        <taxon>Bacteria</taxon>
        <taxon>Bacillati</taxon>
        <taxon>Actinomycetota</taxon>
        <taxon>Actinomycetes</taxon>
        <taxon>Kitasatosporales</taxon>
        <taxon>Streptomycetaceae</taxon>
        <taxon>Streptomyces</taxon>
    </lineage>
</organism>
<proteinExistence type="predicted"/>
<dbReference type="Gene3D" id="3.30.530.20">
    <property type="match status" value="1"/>
</dbReference>
<protein>
    <recommendedName>
        <fullName evidence="3">Polyketide cyclase</fullName>
    </recommendedName>
</protein>
<dbReference type="EMBL" id="LFBV01000004">
    <property type="protein sequence ID" value="OKH93525.1"/>
    <property type="molecule type" value="Genomic_DNA"/>
</dbReference>
<evidence type="ECO:0008006" key="3">
    <source>
        <dbReference type="Google" id="ProtNLM"/>
    </source>
</evidence>
<evidence type="ECO:0000313" key="1">
    <source>
        <dbReference type="EMBL" id="OKH93525.1"/>
    </source>
</evidence>
<evidence type="ECO:0000313" key="2">
    <source>
        <dbReference type="Proteomes" id="UP000186455"/>
    </source>
</evidence>
<sequence>MVSLQKPFDREDAMWNYEHSITTSAAAEAIWAYYEDPARWPEWDPEIKELTLDRPFGAGASGFLHLHDLPPAPLAVTEVQPPTDFRTETGMPDGTVIGFTHRLRAETGGRVRITHGVQIAGPSAGAELGALLTAGVPDAMRRLADVAEADAG</sequence>
<keyword evidence="2" id="KW-1185">Reference proteome</keyword>
<comment type="caution">
    <text evidence="1">The sequence shown here is derived from an EMBL/GenBank/DDBJ whole genome shotgun (WGS) entry which is preliminary data.</text>
</comment>
<dbReference type="SUPFAM" id="SSF55961">
    <property type="entry name" value="Bet v1-like"/>
    <property type="match status" value="1"/>
</dbReference>
<reference evidence="1 2" key="1">
    <citation type="submission" date="2015-06" db="EMBL/GenBank/DDBJ databases">
        <title>Cloning and characterization of the uncialamcin biosynthetic gene cluster.</title>
        <authorList>
            <person name="Yan X."/>
            <person name="Huang T."/>
            <person name="Ge H."/>
            <person name="Shen B."/>
        </authorList>
    </citation>
    <scope>NUCLEOTIDE SEQUENCE [LARGE SCALE GENOMIC DNA]</scope>
    <source>
        <strain evidence="1 2">DCA2648</strain>
    </source>
</reference>
<gene>
    <name evidence="1" type="ORF">AB852_18870</name>
</gene>
<dbReference type="InterPro" id="IPR023393">
    <property type="entry name" value="START-like_dom_sf"/>
</dbReference>
<dbReference type="InterPro" id="IPR019587">
    <property type="entry name" value="Polyketide_cyclase/dehydratase"/>
</dbReference>
<dbReference type="AlphaFoldDB" id="A0A1Q4V6T0"/>
<dbReference type="Pfam" id="PF10604">
    <property type="entry name" value="Polyketide_cyc2"/>
    <property type="match status" value="1"/>
</dbReference>